<dbReference type="Proteomes" id="UP000229757">
    <property type="component" value="Chromosome"/>
</dbReference>
<keyword evidence="3" id="KW-0378">Hydrolase</keyword>
<dbReference type="GO" id="GO:0000164">
    <property type="term" value="C:protein phosphatase type 1 complex"/>
    <property type="evidence" value="ECO:0007669"/>
    <property type="project" value="TreeGrafter"/>
</dbReference>
<dbReference type="InterPro" id="IPR038175">
    <property type="entry name" value="CBM21_dom_sf"/>
</dbReference>
<accession>A0A2K8KQU6</accession>
<proteinExistence type="predicted"/>
<dbReference type="GO" id="GO:0004556">
    <property type="term" value="F:alpha-amylase activity"/>
    <property type="evidence" value="ECO:0007669"/>
    <property type="project" value="UniProtKB-EC"/>
</dbReference>
<dbReference type="GO" id="GO:0005979">
    <property type="term" value="P:regulation of glycogen biosynthetic process"/>
    <property type="evidence" value="ECO:0007669"/>
    <property type="project" value="TreeGrafter"/>
</dbReference>
<sequence>MKNFLLILAFLTGLFSTSMAWADAEVNLVSAMSRVYSYRGLGGQEARFVIKVDNLAPNKTVNLYYQAHDGQWRDLLANYLGVAGDGREVWQASMTLCTVVDSWRCDEITATDLNFAVRVEANDQIFWDNNQQQNFHLGMNDGYMLAPNYQVLINDKGEIRCDTQMDRCDLSGGRILLQNLAPLKTVTLVYSLDDWQTTAQVSAEFIDTTGSHPLSRFTNPGVQGGELWRFSILGLPANADDLKYFVKYDFGGPVAVDNNYAQNYRLGIPDFPAVYLRGTHNDWNVESGYQSMQKFTNYAGDSYWQNTIEFSGHSPSERFKFDIDPVDNPWLWNYGDSDNDGRNWQGIAEPDGGDIKILGGPGYYRVSFYDDSHAYQVEKLSFGPFPAARTLVFIQAENPDDEPTFLRGGIDWGYSQTVRGVDCGASEAAKWDCAIPMRHRLGRDDPARSNDWYLDWHGAEDQQGEVIGSPMIWTTNDADFGKTIIDDGYGYTPLNLWGDNYWLLDAEVYCNGVAVVDELGQHWFELKSYNGDGLGWEGDIQQANTPYVSNNHFAQCGKTNVFKRNQNGALIYQLYP</sequence>
<dbReference type="AlphaFoldDB" id="A0A2K8KQU6"/>
<protein>
    <submittedName>
        <fullName evidence="3">Polysaccharide-binding protein, CBM21 (2x)</fullName>
        <ecNumber evidence="3">3.2.1.1</ecNumber>
    </submittedName>
</protein>
<dbReference type="RefSeq" id="WP_100256577.1">
    <property type="nucleotide sequence ID" value="NZ_CP011797.1"/>
</dbReference>
<keyword evidence="4" id="KW-1185">Reference proteome</keyword>
<dbReference type="InterPro" id="IPR005036">
    <property type="entry name" value="CBM21_dom"/>
</dbReference>
<reference evidence="3 4" key="1">
    <citation type="journal article" date="2017" name="Environ. Microbiol.">
        <title>Genomic and physiological analyses of 'Reinekea forsetii' reveal a versatile opportunistic lifestyle during spring algae blooms.</title>
        <authorList>
            <person name="Avci B."/>
            <person name="Hahnke R.L."/>
            <person name="Chafee M."/>
            <person name="Fischer T."/>
            <person name="Gruber-Vodicka H."/>
            <person name="Tegetmeyer H.E."/>
            <person name="Harder J."/>
            <person name="Fuchs B.M."/>
            <person name="Amann R.I."/>
            <person name="Teeling H."/>
        </authorList>
    </citation>
    <scope>NUCLEOTIDE SEQUENCE [LARGE SCALE GENOMIC DNA]</scope>
    <source>
        <strain evidence="3 4">Hel1_31_D35</strain>
    </source>
</reference>
<dbReference type="EC" id="3.2.1.1" evidence="3"/>
<dbReference type="GO" id="GO:2001069">
    <property type="term" value="F:glycogen binding"/>
    <property type="evidence" value="ECO:0007669"/>
    <property type="project" value="TreeGrafter"/>
</dbReference>
<feature type="domain" description="CBM21" evidence="2">
    <location>
        <begin position="173"/>
        <end position="266"/>
    </location>
</feature>
<evidence type="ECO:0000259" key="2">
    <source>
        <dbReference type="Pfam" id="PF03370"/>
    </source>
</evidence>
<gene>
    <name evidence="3" type="ORF">REIFOR_01068</name>
</gene>
<feature type="signal peptide" evidence="1">
    <location>
        <begin position="1"/>
        <end position="22"/>
    </location>
</feature>
<feature type="chain" id="PRO_5014791256" evidence="1">
    <location>
        <begin position="23"/>
        <end position="576"/>
    </location>
</feature>
<dbReference type="Gene3D" id="2.60.40.2440">
    <property type="entry name" value="Carbohydrate binding type-21 domain"/>
    <property type="match status" value="2"/>
</dbReference>
<evidence type="ECO:0000256" key="1">
    <source>
        <dbReference type="SAM" id="SignalP"/>
    </source>
</evidence>
<keyword evidence="1" id="KW-0732">Signal</keyword>
<dbReference type="InterPro" id="IPR050782">
    <property type="entry name" value="PP1_regulatory_subunit_3"/>
</dbReference>
<evidence type="ECO:0000313" key="4">
    <source>
        <dbReference type="Proteomes" id="UP000229757"/>
    </source>
</evidence>
<dbReference type="EMBL" id="CP011797">
    <property type="protein sequence ID" value="ATX76221.1"/>
    <property type="molecule type" value="Genomic_DNA"/>
</dbReference>
<name>A0A2K8KQU6_9GAMM</name>
<keyword evidence="3" id="KW-0326">Glycosidase</keyword>
<dbReference type="PANTHER" id="PTHR12307">
    <property type="entry name" value="PROTEIN PHOSPHATASE 1 REGULATORY SUBUNIT"/>
    <property type="match status" value="1"/>
</dbReference>
<dbReference type="GO" id="GO:0008157">
    <property type="term" value="F:protein phosphatase 1 binding"/>
    <property type="evidence" value="ECO:0007669"/>
    <property type="project" value="TreeGrafter"/>
</dbReference>
<dbReference type="PANTHER" id="PTHR12307:SF36">
    <property type="entry name" value="GLYCOGEN-BINDING SUBUNIT 76A"/>
    <property type="match status" value="1"/>
</dbReference>
<dbReference type="Pfam" id="PF03370">
    <property type="entry name" value="CBM_21"/>
    <property type="match status" value="1"/>
</dbReference>
<organism evidence="3 4">
    <name type="scientific">Reinekea forsetii</name>
    <dbReference type="NCBI Taxonomy" id="1336806"/>
    <lineage>
        <taxon>Bacteria</taxon>
        <taxon>Pseudomonadati</taxon>
        <taxon>Pseudomonadota</taxon>
        <taxon>Gammaproteobacteria</taxon>
        <taxon>Oceanospirillales</taxon>
        <taxon>Saccharospirillaceae</taxon>
        <taxon>Reinekea</taxon>
    </lineage>
</organism>
<evidence type="ECO:0000313" key="3">
    <source>
        <dbReference type="EMBL" id="ATX76221.1"/>
    </source>
</evidence>
<dbReference type="KEGG" id="rfo:REIFOR_01068"/>
<dbReference type="OrthoDB" id="9805159at2"/>